<reference evidence="2 3" key="1">
    <citation type="journal article" date="2022" name="Int. J. Syst. Evol. Microbiol.">
        <title>Pseudocitrobacter corydidari sp. nov., isolated from the Asian emerald cockroach Corydidarum magnifica.</title>
        <authorList>
            <person name="Guzman J."/>
            <person name="Poehlein A."/>
            <person name="Glaeser S.P."/>
            <person name="Schwengers O."/>
            <person name="Blom J."/>
            <person name="Hollensteiner J."/>
            <person name="Kampfer P."/>
            <person name="Vilcinskas A."/>
        </authorList>
    </citation>
    <scope>NUCLEOTIDE SEQUENCE [LARGE SCALE GENOMIC DNA]</scope>
    <source>
        <strain evidence="2">G163CM</strain>
    </source>
</reference>
<dbReference type="EMBL" id="CP087880">
    <property type="protein sequence ID" value="UGS40329.1"/>
    <property type="molecule type" value="Genomic_DNA"/>
</dbReference>
<keyword evidence="3" id="KW-1185">Reference proteome</keyword>
<dbReference type="Proteomes" id="UP001199659">
    <property type="component" value="Chromosome"/>
</dbReference>
<evidence type="ECO:0000313" key="3">
    <source>
        <dbReference type="Proteomes" id="UP001199659"/>
    </source>
</evidence>
<keyword evidence="1" id="KW-0812">Transmembrane</keyword>
<keyword evidence="1" id="KW-0472">Membrane</keyword>
<proteinExistence type="predicted"/>
<feature type="transmembrane region" description="Helical" evidence="1">
    <location>
        <begin position="21"/>
        <end position="40"/>
    </location>
</feature>
<sequence length="41" mass="4681">MMIITRKYGVLVLSIKVIVRMMLMSVIIGMRALLGLKILMM</sequence>
<accession>A0ABY3S1C5</accession>
<gene>
    <name evidence="2" type="ORF">G163CM_10240</name>
</gene>
<organism evidence="2 3">
    <name type="scientific">Pseudocitrobacter corydidari</name>
    <dbReference type="NCBI Taxonomy" id="2891570"/>
    <lineage>
        <taxon>Bacteria</taxon>
        <taxon>Pseudomonadati</taxon>
        <taxon>Pseudomonadota</taxon>
        <taxon>Gammaproteobacteria</taxon>
        <taxon>Enterobacterales</taxon>
        <taxon>Enterobacteriaceae</taxon>
        <taxon>Pseudocitrobacter</taxon>
    </lineage>
</organism>
<name>A0ABY3S1C5_9ENTR</name>
<protein>
    <submittedName>
        <fullName evidence="2">Uncharacterized protein</fullName>
    </submittedName>
</protein>
<keyword evidence="1" id="KW-1133">Transmembrane helix</keyword>
<evidence type="ECO:0000313" key="2">
    <source>
        <dbReference type="EMBL" id="UGS40329.1"/>
    </source>
</evidence>
<evidence type="ECO:0000256" key="1">
    <source>
        <dbReference type="SAM" id="Phobius"/>
    </source>
</evidence>